<gene>
    <name evidence="1" type="ORF">GCM10009811_08080</name>
</gene>
<name>A0ABP4XJS7_9MICO</name>
<evidence type="ECO:0000313" key="2">
    <source>
        <dbReference type="Proteomes" id="UP001499938"/>
    </source>
</evidence>
<dbReference type="EMBL" id="BAAAPO010000015">
    <property type="protein sequence ID" value="GAA1785319.1"/>
    <property type="molecule type" value="Genomic_DNA"/>
</dbReference>
<protein>
    <submittedName>
        <fullName evidence="1">Uncharacterized protein</fullName>
    </submittedName>
</protein>
<keyword evidence="2" id="KW-1185">Reference proteome</keyword>
<sequence length="72" mass="7955">MTFAAAMSSVVATAAPLMKAAGLVEKQRDVLACYVERSLVTHHVPYVERYERGMADLIPTLYTSNPEAAERR</sequence>
<accession>A0ABP4XJS7</accession>
<organism evidence="1 2">
    <name type="scientific">Nostocoides veronense</name>
    <dbReference type="NCBI Taxonomy" id="330836"/>
    <lineage>
        <taxon>Bacteria</taxon>
        <taxon>Bacillati</taxon>
        <taxon>Actinomycetota</taxon>
        <taxon>Actinomycetes</taxon>
        <taxon>Micrococcales</taxon>
        <taxon>Intrasporangiaceae</taxon>
        <taxon>Nostocoides</taxon>
    </lineage>
</organism>
<proteinExistence type="predicted"/>
<dbReference type="Proteomes" id="UP001499938">
    <property type="component" value="Unassembled WGS sequence"/>
</dbReference>
<evidence type="ECO:0000313" key="1">
    <source>
        <dbReference type="EMBL" id="GAA1785319.1"/>
    </source>
</evidence>
<reference evidence="2" key="1">
    <citation type="journal article" date="2019" name="Int. J. Syst. Evol. Microbiol.">
        <title>The Global Catalogue of Microorganisms (GCM) 10K type strain sequencing project: providing services to taxonomists for standard genome sequencing and annotation.</title>
        <authorList>
            <consortium name="The Broad Institute Genomics Platform"/>
            <consortium name="The Broad Institute Genome Sequencing Center for Infectious Disease"/>
            <person name="Wu L."/>
            <person name="Ma J."/>
        </authorList>
    </citation>
    <scope>NUCLEOTIDE SEQUENCE [LARGE SCALE GENOMIC DNA]</scope>
    <source>
        <strain evidence="2">JCM 15592</strain>
    </source>
</reference>
<dbReference type="RefSeq" id="WP_344081698.1">
    <property type="nucleotide sequence ID" value="NZ_BAAAPO010000015.1"/>
</dbReference>
<comment type="caution">
    <text evidence="1">The sequence shown here is derived from an EMBL/GenBank/DDBJ whole genome shotgun (WGS) entry which is preliminary data.</text>
</comment>